<sequence>MPSYLDLGLIVVILISAFLAMLRGFTREVLAIASWGGAAVAAIYLYPFVVPYVKPYIAKEIVQQAVSAAAVFFVTLILVSILTVKLSDAILDSKVGALDRSLGFVFGAVRGLLLCVIAFVFFSWLVPEKTQPEWVKTAKMRPLLQATGDQLMAVLPDDPEGLLSKLKKPKAGTAAEEPAPDSDVEPKAGPALPQERSGSGKRT</sequence>
<feature type="transmembrane region" description="Helical" evidence="6">
    <location>
        <begin position="7"/>
        <end position="26"/>
    </location>
</feature>
<protein>
    <submittedName>
        <fullName evidence="7">CvpA family protein</fullName>
    </submittedName>
</protein>
<dbReference type="InterPro" id="IPR052719">
    <property type="entry name" value="CvpA-like"/>
</dbReference>
<feature type="transmembrane region" description="Helical" evidence="6">
    <location>
        <begin position="104"/>
        <end position="126"/>
    </location>
</feature>
<evidence type="ECO:0000256" key="6">
    <source>
        <dbReference type="SAM" id="Phobius"/>
    </source>
</evidence>
<evidence type="ECO:0000256" key="4">
    <source>
        <dbReference type="ARBA" id="ARBA00023136"/>
    </source>
</evidence>
<keyword evidence="3 6" id="KW-1133">Transmembrane helix</keyword>
<feature type="region of interest" description="Disordered" evidence="5">
    <location>
        <begin position="160"/>
        <end position="203"/>
    </location>
</feature>
<organism evidence="7 8">
    <name type="scientific">Methylocapsa polymorpha</name>
    <dbReference type="NCBI Taxonomy" id="3080828"/>
    <lineage>
        <taxon>Bacteria</taxon>
        <taxon>Pseudomonadati</taxon>
        <taxon>Pseudomonadota</taxon>
        <taxon>Alphaproteobacteria</taxon>
        <taxon>Hyphomicrobiales</taxon>
        <taxon>Beijerinckiaceae</taxon>
        <taxon>Methylocapsa</taxon>
    </lineage>
</organism>
<dbReference type="EMBL" id="CP136862">
    <property type="protein sequence ID" value="WOJ89586.1"/>
    <property type="molecule type" value="Genomic_DNA"/>
</dbReference>
<evidence type="ECO:0000256" key="2">
    <source>
        <dbReference type="ARBA" id="ARBA00022692"/>
    </source>
</evidence>
<dbReference type="Proteomes" id="UP001626536">
    <property type="component" value="Chromosome"/>
</dbReference>
<name>A0ABZ0HS01_9HYPH</name>
<dbReference type="Pfam" id="PF02674">
    <property type="entry name" value="Colicin_V"/>
    <property type="match status" value="1"/>
</dbReference>
<evidence type="ECO:0000313" key="7">
    <source>
        <dbReference type="EMBL" id="WOJ89586.1"/>
    </source>
</evidence>
<feature type="transmembrane region" description="Helical" evidence="6">
    <location>
        <begin position="32"/>
        <end position="53"/>
    </location>
</feature>
<feature type="transmembrane region" description="Helical" evidence="6">
    <location>
        <begin position="65"/>
        <end position="84"/>
    </location>
</feature>
<evidence type="ECO:0000313" key="8">
    <source>
        <dbReference type="Proteomes" id="UP001626536"/>
    </source>
</evidence>
<evidence type="ECO:0000256" key="1">
    <source>
        <dbReference type="ARBA" id="ARBA00004141"/>
    </source>
</evidence>
<dbReference type="PANTHER" id="PTHR36926">
    <property type="entry name" value="COLICIN V PRODUCTION PROTEIN"/>
    <property type="match status" value="1"/>
</dbReference>
<dbReference type="PANTHER" id="PTHR36926:SF1">
    <property type="entry name" value="COLICIN V PRODUCTION PROTEIN"/>
    <property type="match status" value="1"/>
</dbReference>
<keyword evidence="2 6" id="KW-0812">Transmembrane</keyword>
<reference evidence="7 8" key="1">
    <citation type="submission" date="2023-10" db="EMBL/GenBank/DDBJ databases">
        <title>Novel methanotroph of the genus Methylocapsa from a subarctic wetland.</title>
        <authorList>
            <person name="Belova S.E."/>
            <person name="Oshkin I.Y."/>
            <person name="Miroshnikov K."/>
            <person name="Dedysh S.N."/>
        </authorList>
    </citation>
    <scope>NUCLEOTIDE SEQUENCE [LARGE SCALE GENOMIC DNA]</scope>
    <source>
        <strain evidence="7 8">RX1</strain>
    </source>
</reference>
<evidence type="ECO:0000256" key="3">
    <source>
        <dbReference type="ARBA" id="ARBA00022989"/>
    </source>
</evidence>
<dbReference type="RefSeq" id="WP_407339032.1">
    <property type="nucleotide sequence ID" value="NZ_CP136862.1"/>
</dbReference>
<gene>
    <name evidence="7" type="ORF">RZS28_17660</name>
</gene>
<accession>A0ABZ0HS01</accession>
<evidence type="ECO:0000256" key="5">
    <source>
        <dbReference type="SAM" id="MobiDB-lite"/>
    </source>
</evidence>
<keyword evidence="4 6" id="KW-0472">Membrane</keyword>
<keyword evidence="8" id="KW-1185">Reference proteome</keyword>
<proteinExistence type="predicted"/>
<dbReference type="InterPro" id="IPR003825">
    <property type="entry name" value="Colicin-V_CvpA"/>
</dbReference>
<comment type="subcellular location">
    <subcellularLocation>
        <location evidence="1">Membrane</location>
        <topology evidence="1">Multi-pass membrane protein</topology>
    </subcellularLocation>
</comment>